<evidence type="ECO:0000256" key="3">
    <source>
        <dbReference type="ARBA" id="ARBA00022833"/>
    </source>
</evidence>
<dbReference type="InterPro" id="IPR052260">
    <property type="entry name" value="Autophagy_Rcpt_SigReg"/>
</dbReference>
<keyword evidence="7" id="KW-1185">Reference proteome</keyword>
<dbReference type="Pfam" id="PF00569">
    <property type="entry name" value="ZZ"/>
    <property type="match status" value="1"/>
</dbReference>
<name>A0A1R2D487_9CILI</name>
<evidence type="ECO:0000256" key="4">
    <source>
        <dbReference type="PROSITE-ProRule" id="PRU00228"/>
    </source>
</evidence>
<dbReference type="Gene3D" id="3.30.60.90">
    <property type="match status" value="1"/>
</dbReference>
<protein>
    <recommendedName>
        <fullName evidence="5">ZZ-type domain-containing protein</fullName>
    </recommendedName>
</protein>
<dbReference type="SMART" id="SM00666">
    <property type="entry name" value="PB1"/>
    <property type="match status" value="1"/>
</dbReference>
<dbReference type="OrthoDB" id="313562at2759"/>
<evidence type="ECO:0000313" key="6">
    <source>
        <dbReference type="EMBL" id="OMJ96030.1"/>
    </source>
</evidence>
<dbReference type="CDD" id="cd05992">
    <property type="entry name" value="PB1"/>
    <property type="match status" value="1"/>
</dbReference>
<dbReference type="Gene3D" id="3.10.20.90">
    <property type="entry name" value="Phosphatidylinositol 3-kinase Catalytic Subunit, Chain A, domain 1"/>
    <property type="match status" value="1"/>
</dbReference>
<dbReference type="GO" id="GO:0008270">
    <property type="term" value="F:zinc ion binding"/>
    <property type="evidence" value="ECO:0007669"/>
    <property type="project" value="UniProtKB-KW"/>
</dbReference>
<dbReference type="PANTHER" id="PTHR15090">
    <property type="entry name" value="SEQUESTOSOME 1-RELATED"/>
    <property type="match status" value="1"/>
</dbReference>
<accession>A0A1R2D487</accession>
<dbReference type="AlphaFoldDB" id="A0A1R2D487"/>
<evidence type="ECO:0000313" key="7">
    <source>
        <dbReference type="Proteomes" id="UP000187209"/>
    </source>
</evidence>
<dbReference type="SUPFAM" id="SSF54277">
    <property type="entry name" value="CAD &amp; PB1 domains"/>
    <property type="match status" value="1"/>
</dbReference>
<sequence>MSSNTTPSLKLQLGNELRKISKAPETIKELQSIVLTLFSRENFLITYQDEEGDFISISTDCELKNLLVKNKNKLSIKLNLKDSVQESVYDRIENLRQSLMQNISSDSLSTPDILSTNSRNSIQSIESLTENSSLQEKPLIIEVKSEVKEEAKIPVVETVKDKTKGKKLPKKPKVKKEIKPKKTSKLKIPKNIDLVVHQNIICDGCNIGPIVGIRYKCTTCHDFDLCENCEEKCNHSHPLIKIKVPINLKTSPFWAHPCAMLGQSSFEHGNEGMINHIKEFMKGHVKDIIKKKYKVKVCAQKFPNNFAVVDNLYEI</sequence>
<keyword evidence="3" id="KW-0862">Zinc</keyword>
<reference evidence="6 7" key="1">
    <citation type="submission" date="2016-11" db="EMBL/GenBank/DDBJ databases">
        <title>The macronuclear genome of Stentor coeruleus: a giant cell with tiny introns.</title>
        <authorList>
            <person name="Slabodnick M."/>
            <person name="Ruby J.G."/>
            <person name="Reiff S.B."/>
            <person name="Swart E.C."/>
            <person name="Gosai S."/>
            <person name="Prabakaran S."/>
            <person name="Witkowska E."/>
            <person name="Larue G.E."/>
            <person name="Fisher S."/>
            <person name="Freeman R.M."/>
            <person name="Gunawardena J."/>
            <person name="Chu W."/>
            <person name="Stover N.A."/>
            <person name="Gregory B.D."/>
            <person name="Nowacki M."/>
            <person name="Derisi J."/>
            <person name="Roy S.W."/>
            <person name="Marshall W.F."/>
            <person name="Sood P."/>
        </authorList>
    </citation>
    <scope>NUCLEOTIDE SEQUENCE [LARGE SCALE GENOMIC DNA]</scope>
    <source>
        <strain evidence="6">WM001</strain>
    </source>
</reference>
<dbReference type="PROSITE" id="PS50135">
    <property type="entry name" value="ZF_ZZ_2"/>
    <property type="match status" value="1"/>
</dbReference>
<gene>
    <name evidence="6" type="ORF">SteCoe_408</name>
</gene>
<evidence type="ECO:0000256" key="2">
    <source>
        <dbReference type="ARBA" id="ARBA00022771"/>
    </source>
</evidence>
<dbReference type="PROSITE" id="PS01357">
    <property type="entry name" value="ZF_ZZ_1"/>
    <property type="match status" value="1"/>
</dbReference>
<dbReference type="InterPro" id="IPR000270">
    <property type="entry name" value="PB1_dom"/>
</dbReference>
<dbReference type="SMART" id="SM00291">
    <property type="entry name" value="ZnF_ZZ"/>
    <property type="match status" value="1"/>
</dbReference>
<evidence type="ECO:0000259" key="5">
    <source>
        <dbReference type="PROSITE" id="PS50135"/>
    </source>
</evidence>
<organism evidence="6 7">
    <name type="scientific">Stentor coeruleus</name>
    <dbReference type="NCBI Taxonomy" id="5963"/>
    <lineage>
        <taxon>Eukaryota</taxon>
        <taxon>Sar</taxon>
        <taxon>Alveolata</taxon>
        <taxon>Ciliophora</taxon>
        <taxon>Postciliodesmatophora</taxon>
        <taxon>Heterotrichea</taxon>
        <taxon>Heterotrichida</taxon>
        <taxon>Stentoridae</taxon>
        <taxon>Stentor</taxon>
    </lineage>
</organism>
<dbReference type="InterPro" id="IPR000433">
    <property type="entry name" value="Znf_ZZ"/>
</dbReference>
<dbReference type="InterPro" id="IPR043145">
    <property type="entry name" value="Znf_ZZ_sf"/>
</dbReference>
<keyword evidence="2 4" id="KW-0863">Zinc-finger</keyword>
<feature type="domain" description="ZZ-type" evidence="5">
    <location>
        <begin position="197"/>
        <end position="247"/>
    </location>
</feature>
<evidence type="ECO:0000256" key="1">
    <source>
        <dbReference type="ARBA" id="ARBA00022723"/>
    </source>
</evidence>
<dbReference type="CDD" id="cd02340">
    <property type="entry name" value="ZZ_NBR1_like"/>
    <property type="match status" value="1"/>
</dbReference>
<proteinExistence type="predicted"/>
<dbReference type="Pfam" id="PF00564">
    <property type="entry name" value="PB1"/>
    <property type="match status" value="1"/>
</dbReference>
<dbReference type="SUPFAM" id="SSF57850">
    <property type="entry name" value="RING/U-box"/>
    <property type="match status" value="1"/>
</dbReference>
<comment type="caution">
    <text evidence="6">The sequence shown here is derived from an EMBL/GenBank/DDBJ whole genome shotgun (WGS) entry which is preliminary data.</text>
</comment>
<dbReference type="EMBL" id="MPUH01000004">
    <property type="protein sequence ID" value="OMJ96030.1"/>
    <property type="molecule type" value="Genomic_DNA"/>
</dbReference>
<keyword evidence="1" id="KW-0479">Metal-binding</keyword>
<dbReference type="Proteomes" id="UP000187209">
    <property type="component" value="Unassembled WGS sequence"/>
</dbReference>